<dbReference type="Pfam" id="PF00009">
    <property type="entry name" value="GTP_EFTU"/>
    <property type="match status" value="1"/>
</dbReference>
<comment type="caution">
    <text evidence="10">The sequence shown here is derived from an EMBL/GenBank/DDBJ whole genome shotgun (WGS) entry which is preliminary data.</text>
</comment>
<accession>A0A9D2WQR5</accession>
<comment type="function">
    <text evidence="7">Translation factor necessary for the incorporation of selenocysteine into proteins. It probably replaces EF-Tu for the insertion of selenocysteine directed by the UGA codon. SelB binds GTP and GDP.</text>
</comment>
<dbReference type="NCBIfam" id="TIGR00475">
    <property type="entry name" value="selB"/>
    <property type="match status" value="1"/>
</dbReference>
<keyword evidence="3" id="KW-0963">Cytoplasm</keyword>
<dbReference type="InterPro" id="IPR027417">
    <property type="entry name" value="P-loop_NTPase"/>
</dbReference>
<dbReference type="InterPro" id="IPR036390">
    <property type="entry name" value="WH_DNA-bd_sf"/>
</dbReference>
<proteinExistence type="predicted"/>
<dbReference type="CDD" id="cd15491">
    <property type="entry name" value="selB_III"/>
    <property type="match status" value="1"/>
</dbReference>
<dbReference type="PANTHER" id="PTHR43721">
    <property type="entry name" value="ELONGATION FACTOR TU-RELATED"/>
    <property type="match status" value="1"/>
</dbReference>
<dbReference type="PROSITE" id="PS00301">
    <property type="entry name" value="G_TR_1"/>
    <property type="match status" value="1"/>
</dbReference>
<dbReference type="Pfam" id="PF03144">
    <property type="entry name" value="GTP_EFTU_D2"/>
    <property type="match status" value="1"/>
</dbReference>
<keyword evidence="11" id="KW-1185">Reference proteome</keyword>
<sequence length="615" mass="68146">MDTDRLKEEKERGISIELGFAYLKLNNGRTVGIIDVPGHERFIKNMLAGVGGIDIVLLVIAADEGVMPQTREHLDIIQLLKVDRGVVVITKKDLVDEEWLEMVIEDTRDFVKDTVLENAPLVSVSAIKGEGLDELLKVINQLAVEAEQQAKKYNGPPRLPVDRVFTITGFGTVATGTLLSGQINTGDTLQIYPNGGTYRVRNIQVHGQKVQTAEAGQRVAINLSGLETGVLERGRVLAAPGSMRPTHRLDVKLQYLASAPKPLKNRARVRVYLGSAELLGRVILLDREELEPGAEAFIQLQMEESVASARGDHMVIRSYSPMRTIGGGVVVEPNAIKHKRYREELIKALSTAEKGTPGELLEQYLAANARLCTKDDLVSGTGLTTETVLDALSDLLEQGDAVELAYEGEKTYLSVQVLAKWEDKLEQALVEYHKKFPLREGYPKEELRSRLFPALSNKHFQMLLLGLEQSGNLELQANSVAIYGFTPTPSSAQSIAIKQLEEFFLANPYQPPGWSEAVQEVGLTKDEQEVLNYLLNQGTLVKVADGMFFHQRALAEILALVKNHLAEKGELMLGELRDILQTSRKYALPLLEYMDKEKITRRVGDKRVAGRALSQ</sequence>
<evidence type="ECO:0000256" key="7">
    <source>
        <dbReference type="ARBA" id="ARBA00025526"/>
    </source>
</evidence>
<dbReference type="InterPro" id="IPR000795">
    <property type="entry name" value="T_Tr_GTP-bd_dom"/>
</dbReference>
<dbReference type="Gene3D" id="2.40.30.10">
    <property type="entry name" value="Translation factors"/>
    <property type="match status" value="1"/>
</dbReference>
<name>A0A9D2WQR5_9FIRM</name>
<keyword evidence="4" id="KW-0547">Nucleotide-binding</keyword>
<dbReference type="EMBL" id="LSRS01000003">
    <property type="protein sequence ID" value="KAF1085353.1"/>
    <property type="molecule type" value="Genomic_DNA"/>
</dbReference>
<dbReference type="InterPro" id="IPR015190">
    <property type="entry name" value="Elong_fac_SelB-wing-hlx_typ-2"/>
</dbReference>
<keyword evidence="5" id="KW-0648">Protein biosynthesis</keyword>
<evidence type="ECO:0000259" key="9">
    <source>
        <dbReference type="PROSITE" id="PS51722"/>
    </source>
</evidence>
<dbReference type="SUPFAM" id="SSF52540">
    <property type="entry name" value="P-loop containing nucleoside triphosphate hydrolases"/>
    <property type="match status" value="1"/>
</dbReference>
<dbReference type="InterPro" id="IPR004161">
    <property type="entry name" value="EFTu-like_2"/>
</dbReference>
<dbReference type="Pfam" id="PF09107">
    <property type="entry name" value="WHD_3rd_SelB"/>
    <property type="match status" value="1"/>
</dbReference>
<dbReference type="Gene3D" id="3.40.50.300">
    <property type="entry name" value="P-loop containing nucleotide triphosphate hydrolases"/>
    <property type="match status" value="1"/>
</dbReference>
<evidence type="ECO:0000256" key="2">
    <source>
        <dbReference type="ARBA" id="ARBA00015953"/>
    </source>
</evidence>
<dbReference type="PROSITE" id="PS51722">
    <property type="entry name" value="G_TR_2"/>
    <property type="match status" value="1"/>
</dbReference>
<feature type="domain" description="Tr-type G" evidence="9">
    <location>
        <begin position="1"/>
        <end position="147"/>
    </location>
</feature>
<reference evidence="10" key="1">
    <citation type="submission" date="2016-02" db="EMBL/GenBank/DDBJ databases">
        <title>Draft Genome Sequence of Sporotomaculum syntrophicum Strain FB, a Syntrophic Benzoate Degrader.</title>
        <authorList>
            <person name="Nobu M.K."/>
            <person name="Narihiro T."/>
            <person name="Qiu Y.-L."/>
            <person name="Ohashi A."/>
            <person name="Liu W.-T."/>
            <person name="Yuji S."/>
        </authorList>
    </citation>
    <scope>NUCLEOTIDE SEQUENCE</scope>
    <source>
        <strain evidence="10">FB</strain>
    </source>
</reference>
<dbReference type="InterPro" id="IPR004535">
    <property type="entry name" value="Transl_elong_SelB"/>
</dbReference>
<evidence type="ECO:0000256" key="3">
    <source>
        <dbReference type="ARBA" id="ARBA00022490"/>
    </source>
</evidence>
<evidence type="ECO:0000313" key="10">
    <source>
        <dbReference type="EMBL" id="KAF1085353.1"/>
    </source>
</evidence>
<dbReference type="GO" id="GO:0003746">
    <property type="term" value="F:translation elongation factor activity"/>
    <property type="evidence" value="ECO:0007669"/>
    <property type="project" value="UniProtKB-KW"/>
</dbReference>
<gene>
    <name evidence="10" type="primary">selB</name>
    <name evidence="10" type="ORF">SPSYN_01489</name>
</gene>
<keyword evidence="10" id="KW-0251">Elongation factor</keyword>
<dbReference type="SUPFAM" id="SSF50465">
    <property type="entry name" value="EF-Tu/eEF-1alpha/eIF2-gamma C-terminal domain"/>
    <property type="match status" value="1"/>
</dbReference>
<dbReference type="SUPFAM" id="SSF46785">
    <property type="entry name" value="Winged helix' DNA-binding domain"/>
    <property type="match status" value="3"/>
</dbReference>
<evidence type="ECO:0000256" key="6">
    <source>
        <dbReference type="ARBA" id="ARBA00023134"/>
    </source>
</evidence>
<dbReference type="Pfam" id="PF25461">
    <property type="entry name" value="Beta-barrel_SelB"/>
    <property type="match status" value="1"/>
</dbReference>
<evidence type="ECO:0000256" key="5">
    <source>
        <dbReference type="ARBA" id="ARBA00022917"/>
    </source>
</evidence>
<dbReference type="GO" id="GO:0005525">
    <property type="term" value="F:GTP binding"/>
    <property type="evidence" value="ECO:0007669"/>
    <property type="project" value="UniProtKB-KW"/>
</dbReference>
<dbReference type="Gene3D" id="1.10.10.10">
    <property type="entry name" value="Winged helix-like DNA-binding domain superfamily/Winged helix DNA-binding domain"/>
    <property type="match status" value="1"/>
</dbReference>
<evidence type="ECO:0000256" key="1">
    <source>
        <dbReference type="ARBA" id="ARBA00004496"/>
    </source>
</evidence>
<evidence type="ECO:0000256" key="4">
    <source>
        <dbReference type="ARBA" id="ARBA00022741"/>
    </source>
</evidence>
<organism evidence="10 11">
    <name type="scientific">Sporotomaculum syntrophicum</name>
    <dbReference type="NCBI Taxonomy" id="182264"/>
    <lineage>
        <taxon>Bacteria</taxon>
        <taxon>Bacillati</taxon>
        <taxon>Bacillota</taxon>
        <taxon>Clostridia</taxon>
        <taxon>Eubacteriales</taxon>
        <taxon>Desulfallaceae</taxon>
        <taxon>Sporotomaculum</taxon>
    </lineage>
</organism>
<dbReference type="InterPro" id="IPR050055">
    <property type="entry name" value="EF-Tu_GTPase"/>
</dbReference>
<dbReference type="CDD" id="cd04171">
    <property type="entry name" value="SelB"/>
    <property type="match status" value="1"/>
</dbReference>
<comment type="subcellular location">
    <subcellularLocation>
        <location evidence="1">Cytoplasm</location>
    </subcellularLocation>
</comment>
<dbReference type="InterPro" id="IPR057335">
    <property type="entry name" value="Beta-barrel_SelB"/>
</dbReference>
<dbReference type="Pfam" id="PF09106">
    <property type="entry name" value="WHD_2nd_SelB"/>
    <property type="match status" value="1"/>
</dbReference>
<dbReference type="InterPro" id="IPR031157">
    <property type="entry name" value="G_TR_CS"/>
</dbReference>
<evidence type="ECO:0000256" key="8">
    <source>
        <dbReference type="ARBA" id="ARBA00031615"/>
    </source>
</evidence>
<dbReference type="GO" id="GO:0003723">
    <property type="term" value="F:RNA binding"/>
    <property type="evidence" value="ECO:0007669"/>
    <property type="project" value="InterPro"/>
</dbReference>
<dbReference type="Gene3D" id="1.10.10.2770">
    <property type="match status" value="1"/>
</dbReference>
<keyword evidence="6" id="KW-0342">GTP-binding</keyword>
<dbReference type="GO" id="GO:0005829">
    <property type="term" value="C:cytosol"/>
    <property type="evidence" value="ECO:0007669"/>
    <property type="project" value="TreeGrafter"/>
</dbReference>
<dbReference type="InterPro" id="IPR036388">
    <property type="entry name" value="WH-like_DNA-bd_sf"/>
</dbReference>
<dbReference type="Proteomes" id="UP000798488">
    <property type="component" value="Unassembled WGS sequence"/>
</dbReference>
<dbReference type="InterPro" id="IPR009001">
    <property type="entry name" value="Transl_elong_EF1A/Init_IF2_C"/>
</dbReference>
<dbReference type="CDD" id="cd03696">
    <property type="entry name" value="SelB_II"/>
    <property type="match status" value="1"/>
</dbReference>
<dbReference type="SUPFAM" id="SSF50447">
    <property type="entry name" value="Translation proteins"/>
    <property type="match status" value="1"/>
</dbReference>
<protein>
    <recommendedName>
        <fullName evidence="2">Selenocysteine-specific elongation factor</fullName>
    </recommendedName>
    <alternativeName>
        <fullName evidence="8">SelB translation factor</fullName>
    </alternativeName>
</protein>
<evidence type="ECO:0000313" key="11">
    <source>
        <dbReference type="Proteomes" id="UP000798488"/>
    </source>
</evidence>
<dbReference type="AlphaFoldDB" id="A0A9D2WQR5"/>
<dbReference type="GO" id="GO:0003924">
    <property type="term" value="F:GTPase activity"/>
    <property type="evidence" value="ECO:0007669"/>
    <property type="project" value="InterPro"/>
</dbReference>
<dbReference type="InterPro" id="IPR015191">
    <property type="entry name" value="SelB_WHD4"/>
</dbReference>
<dbReference type="GO" id="GO:0001514">
    <property type="term" value="P:selenocysteine incorporation"/>
    <property type="evidence" value="ECO:0007669"/>
    <property type="project" value="InterPro"/>
</dbReference>
<dbReference type="PANTHER" id="PTHR43721:SF22">
    <property type="entry name" value="ELONGATION FACTOR TU, MITOCHONDRIAL"/>
    <property type="match status" value="1"/>
</dbReference>
<dbReference type="InterPro" id="IPR009000">
    <property type="entry name" value="Transl_B-barrel_sf"/>
</dbReference>